<evidence type="ECO:0000313" key="1">
    <source>
        <dbReference type="EMBL" id="RDB22953.1"/>
    </source>
</evidence>
<reference evidence="1" key="1">
    <citation type="submission" date="2018-04" db="EMBL/GenBank/DDBJ databases">
        <title>Whole genome sequencing of Hypsizygus marmoreus.</title>
        <authorList>
            <person name="Choi I.-G."/>
            <person name="Min B."/>
            <person name="Kim J.-G."/>
            <person name="Kim S."/>
            <person name="Oh Y.-L."/>
            <person name="Kong W.-S."/>
            <person name="Park H."/>
            <person name="Jeong J."/>
            <person name="Song E.-S."/>
        </authorList>
    </citation>
    <scope>NUCLEOTIDE SEQUENCE [LARGE SCALE GENOMIC DNA]</scope>
    <source>
        <strain evidence="1">51987-8</strain>
    </source>
</reference>
<gene>
    <name evidence="1" type="ORF">Hypma_009906</name>
</gene>
<dbReference type="Proteomes" id="UP000076154">
    <property type="component" value="Unassembled WGS sequence"/>
</dbReference>
<sequence length="80" mass="9201">MPESMWRDNLEFITDIKAEQESGILQSIVVLDVVFASRRANSRKLLTSEGLTLTRIYTNLYNDVSDLESRTQIRAKPRVT</sequence>
<dbReference type="EMBL" id="LUEZ02000048">
    <property type="protein sequence ID" value="RDB22953.1"/>
    <property type="molecule type" value="Genomic_DNA"/>
</dbReference>
<comment type="caution">
    <text evidence="1">The sequence shown here is derived from an EMBL/GenBank/DDBJ whole genome shotgun (WGS) entry which is preliminary data.</text>
</comment>
<dbReference type="InParanoid" id="A0A369JTD2"/>
<protein>
    <submittedName>
        <fullName evidence="1">Uncharacterized protein</fullName>
    </submittedName>
</protein>
<evidence type="ECO:0000313" key="2">
    <source>
        <dbReference type="Proteomes" id="UP000076154"/>
    </source>
</evidence>
<accession>A0A369JTD2</accession>
<dbReference type="AlphaFoldDB" id="A0A369JTD2"/>
<proteinExistence type="predicted"/>
<organism evidence="1 2">
    <name type="scientific">Hypsizygus marmoreus</name>
    <name type="common">White beech mushroom</name>
    <name type="synonym">Agaricus marmoreus</name>
    <dbReference type="NCBI Taxonomy" id="39966"/>
    <lineage>
        <taxon>Eukaryota</taxon>
        <taxon>Fungi</taxon>
        <taxon>Dikarya</taxon>
        <taxon>Basidiomycota</taxon>
        <taxon>Agaricomycotina</taxon>
        <taxon>Agaricomycetes</taxon>
        <taxon>Agaricomycetidae</taxon>
        <taxon>Agaricales</taxon>
        <taxon>Tricholomatineae</taxon>
        <taxon>Lyophyllaceae</taxon>
        <taxon>Hypsizygus</taxon>
    </lineage>
</organism>
<keyword evidence="2" id="KW-1185">Reference proteome</keyword>
<name>A0A369JTD2_HYPMA</name>